<reference evidence="1 2" key="1">
    <citation type="submission" date="2014-08" db="EMBL/GenBank/DDBJ databases">
        <authorList>
            <person name="Moulin Lionel"/>
        </authorList>
    </citation>
    <scope>NUCLEOTIDE SEQUENCE [LARGE SCALE GENOMIC DNA]</scope>
</reference>
<gene>
    <name evidence="1" type="ORF">MPL3365_180220</name>
</gene>
<dbReference type="AlphaFoldDB" id="A0A090G722"/>
<dbReference type="Proteomes" id="UP000046122">
    <property type="component" value="Unassembled WGS sequence"/>
</dbReference>
<sequence length="76" mass="8261">MYLLSDGDALATSLLRARIARLPRFAAGIHAMGTGIRDIPPGAARPDLSAIDRCGANCPACAIWALEQDRWRRKLD</sequence>
<dbReference type="EMBL" id="CCNE01000010">
    <property type="protein sequence ID" value="CDX53609.1"/>
    <property type="molecule type" value="Genomic_DNA"/>
</dbReference>
<organism evidence="1 2">
    <name type="scientific">Mesorhizobium plurifarium</name>
    <dbReference type="NCBI Taxonomy" id="69974"/>
    <lineage>
        <taxon>Bacteria</taxon>
        <taxon>Pseudomonadati</taxon>
        <taxon>Pseudomonadota</taxon>
        <taxon>Alphaproteobacteria</taxon>
        <taxon>Hyphomicrobiales</taxon>
        <taxon>Phyllobacteriaceae</taxon>
        <taxon>Mesorhizobium</taxon>
    </lineage>
</organism>
<name>A0A090G722_MESPL</name>
<proteinExistence type="predicted"/>
<evidence type="ECO:0000313" key="2">
    <source>
        <dbReference type="Proteomes" id="UP000046122"/>
    </source>
</evidence>
<protein>
    <submittedName>
        <fullName evidence="1">Uncharacterized protein</fullName>
    </submittedName>
</protein>
<accession>A0A090G722</accession>
<evidence type="ECO:0000313" key="1">
    <source>
        <dbReference type="EMBL" id="CDX53609.1"/>
    </source>
</evidence>